<protein>
    <submittedName>
        <fullName evidence="1">Uncharacterized protein</fullName>
    </submittedName>
</protein>
<accession>A0AAD4C132</accession>
<reference evidence="1" key="1">
    <citation type="submission" date="2019-10" db="EMBL/GenBank/DDBJ databases">
        <authorList>
            <consortium name="DOE Joint Genome Institute"/>
            <person name="Kuo A."/>
            <person name="Miyauchi S."/>
            <person name="Kiss E."/>
            <person name="Drula E."/>
            <person name="Kohler A."/>
            <person name="Sanchez-Garcia M."/>
            <person name="Andreopoulos B."/>
            <person name="Barry K.W."/>
            <person name="Bonito G."/>
            <person name="Buee M."/>
            <person name="Carver A."/>
            <person name="Chen C."/>
            <person name="Cichocki N."/>
            <person name="Clum A."/>
            <person name="Culley D."/>
            <person name="Crous P.W."/>
            <person name="Fauchery L."/>
            <person name="Girlanda M."/>
            <person name="Hayes R."/>
            <person name="Keri Z."/>
            <person name="LaButti K."/>
            <person name="Lipzen A."/>
            <person name="Lombard V."/>
            <person name="Magnuson J."/>
            <person name="Maillard F."/>
            <person name="Morin E."/>
            <person name="Murat C."/>
            <person name="Nolan M."/>
            <person name="Ohm R."/>
            <person name="Pangilinan J."/>
            <person name="Pereira M."/>
            <person name="Perotto S."/>
            <person name="Peter M."/>
            <person name="Riley R."/>
            <person name="Sitrit Y."/>
            <person name="Stielow B."/>
            <person name="Szollosi G."/>
            <person name="Zifcakova L."/>
            <person name="Stursova M."/>
            <person name="Spatafora J.W."/>
            <person name="Tedersoo L."/>
            <person name="Vaario L.-M."/>
            <person name="Yamada A."/>
            <person name="Yan M."/>
            <person name="Wang P."/>
            <person name="Xu J."/>
            <person name="Bruns T."/>
            <person name="Baldrian P."/>
            <person name="Vilgalys R."/>
            <person name="Henrissat B."/>
            <person name="Grigoriev I.V."/>
            <person name="Hibbett D."/>
            <person name="Nagy L.G."/>
            <person name="Martin F.M."/>
        </authorList>
    </citation>
    <scope>NUCLEOTIDE SEQUENCE</scope>
    <source>
        <strain evidence="1">BED1</strain>
    </source>
</reference>
<evidence type="ECO:0000313" key="1">
    <source>
        <dbReference type="EMBL" id="KAF8444836.1"/>
    </source>
</evidence>
<dbReference type="EMBL" id="WHUW01000006">
    <property type="protein sequence ID" value="KAF8444836.1"/>
    <property type="molecule type" value="Genomic_DNA"/>
</dbReference>
<evidence type="ECO:0000313" key="2">
    <source>
        <dbReference type="Proteomes" id="UP001194468"/>
    </source>
</evidence>
<gene>
    <name evidence="1" type="ORF">L210DRAFT_318442</name>
</gene>
<reference evidence="1" key="2">
    <citation type="journal article" date="2020" name="Nat. Commun.">
        <title>Large-scale genome sequencing of mycorrhizal fungi provides insights into the early evolution of symbiotic traits.</title>
        <authorList>
            <person name="Miyauchi S."/>
            <person name="Kiss E."/>
            <person name="Kuo A."/>
            <person name="Drula E."/>
            <person name="Kohler A."/>
            <person name="Sanchez-Garcia M."/>
            <person name="Morin E."/>
            <person name="Andreopoulos B."/>
            <person name="Barry K.W."/>
            <person name="Bonito G."/>
            <person name="Buee M."/>
            <person name="Carver A."/>
            <person name="Chen C."/>
            <person name="Cichocki N."/>
            <person name="Clum A."/>
            <person name="Culley D."/>
            <person name="Crous P.W."/>
            <person name="Fauchery L."/>
            <person name="Girlanda M."/>
            <person name="Hayes R.D."/>
            <person name="Keri Z."/>
            <person name="LaButti K."/>
            <person name="Lipzen A."/>
            <person name="Lombard V."/>
            <person name="Magnuson J."/>
            <person name="Maillard F."/>
            <person name="Murat C."/>
            <person name="Nolan M."/>
            <person name="Ohm R.A."/>
            <person name="Pangilinan J."/>
            <person name="Pereira M.F."/>
            <person name="Perotto S."/>
            <person name="Peter M."/>
            <person name="Pfister S."/>
            <person name="Riley R."/>
            <person name="Sitrit Y."/>
            <person name="Stielow J.B."/>
            <person name="Szollosi G."/>
            <person name="Zifcakova L."/>
            <person name="Stursova M."/>
            <person name="Spatafora J.W."/>
            <person name="Tedersoo L."/>
            <person name="Vaario L.M."/>
            <person name="Yamada A."/>
            <person name="Yan M."/>
            <person name="Wang P."/>
            <person name="Xu J."/>
            <person name="Bruns T."/>
            <person name="Baldrian P."/>
            <person name="Vilgalys R."/>
            <person name="Dunand C."/>
            <person name="Henrissat B."/>
            <person name="Grigoriev I.V."/>
            <person name="Hibbett D."/>
            <person name="Nagy L.G."/>
            <person name="Martin F.M."/>
        </authorList>
    </citation>
    <scope>NUCLEOTIDE SEQUENCE</scope>
    <source>
        <strain evidence="1">BED1</strain>
    </source>
</reference>
<dbReference type="AlphaFoldDB" id="A0AAD4C132"/>
<organism evidence="1 2">
    <name type="scientific">Boletus edulis BED1</name>
    <dbReference type="NCBI Taxonomy" id="1328754"/>
    <lineage>
        <taxon>Eukaryota</taxon>
        <taxon>Fungi</taxon>
        <taxon>Dikarya</taxon>
        <taxon>Basidiomycota</taxon>
        <taxon>Agaricomycotina</taxon>
        <taxon>Agaricomycetes</taxon>
        <taxon>Agaricomycetidae</taxon>
        <taxon>Boletales</taxon>
        <taxon>Boletineae</taxon>
        <taxon>Boletaceae</taxon>
        <taxon>Boletoideae</taxon>
        <taxon>Boletus</taxon>
    </lineage>
</organism>
<sequence>MSRKRDAKNGWRHMYDRKRGHMRRNTRHSFKVVKTRRFEIGRGYCRARVMGLIWTFACGTHFPAFSDLAKAQGWTKTYLEGSCAPPRSDRR</sequence>
<keyword evidence="2" id="KW-1185">Reference proteome</keyword>
<proteinExistence type="predicted"/>
<dbReference type="Proteomes" id="UP001194468">
    <property type="component" value="Unassembled WGS sequence"/>
</dbReference>
<comment type="caution">
    <text evidence="1">The sequence shown here is derived from an EMBL/GenBank/DDBJ whole genome shotgun (WGS) entry which is preliminary data.</text>
</comment>
<name>A0AAD4C132_BOLED</name>